<dbReference type="NCBIfam" id="TIGR00996">
    <property type="entry name" value="Mtu_fam_mce"/>
    <property type="match status" value="1"/>
</dbReference>
<dbReference type="InterPro" id="IPR024516">
    <property type="entry name" value="Mce_C"/>
</dbReference>
<proteinExistence type="predicted"/>
<dbReference type="Pfam" id="PF11887">
    <property type="entry name" value="Mce4_CUP1"/>
    <property type="match status" value="1"/>
</dbReference>
<organism evidence="3 4">
    <name type="scientific">Skermania pinensis</name>
    <dbReference type="NCBI Taxonomy" id="39122"/>
    <lineage>
        <taxon>Bacteria</taxon>
        <taxon>Bacillati</taxon>
        <taxon>Actinomycetota</taxon>
        <taxon>Actinomycetes</taxon>
        <taxon>Mycobacteriales</taxon>
        <taxon>Gordoniaceae</taxon>
        <taxon>Skermania</taxon>
    </lineage>
</organism>
<dbReference type="Proteomes" id="UP000887023">
    <property type="component" value="Chromosome"/>
</dbReference>
<dbReference type="InterPro" id="IPR052336">
    <property type="entry name" value="MlaD_Phospholipid_Transporter"/>
</dbReference>
<feature type="domain" description="Mammalian cell entry C-terminal" evidence="2">
    <location>
        <begin position="135"/>
        <end position="316"/>
    </location>
</feature>
<reference evidence="3" key="1">
    <citation type="submission" date="2021-07" db="EMBL/GenBank/DDBJ databases">
        <title>Candidatus Kaistella beijingensis sp. nov. isolated from a municipal wastewater treatment plant is involved in sludge foaming.</title>
        <authorList>
            <person name="Song Y."/>
            <person name="Liu S.-J."/>
        </authorList>
    </citation>
    <scope>NUCLEOTIDE SEQUENCE</scope>
    <source>
        <strain evidence="3">DSM 43998</strain>
    </source>
</reference>
<dbReference type="InterPro" id="IPR005693">
    <property type="entry name" value="Mce"/>
</dbReference>
<protein>
    <submittedName>
        <fullName evidence="3">MCE family protein</fullName>
    </submittedName>
</protein>
<sequence length="384" mass="40149">MTAQTPTAGTAARTRLRRGLVATVAVATTTLVSGCGLTIDQIPLPKPGVGDSYELHAVFANALNLPDQAKVRVGGSDVGVVTGISTSNFQANIDMKIRNDIQLPTGTTAELRQATPLGDVFVAMSMPPRKAGDQLLQDGDTIPIDQTSAGASVEQLLLSVTALINGGAINQLARITTELDSTIGGRGPLLSHLIVELTGVVSSLNQNTDRIDGVLREFDTTLATLSQRRDELGQLADALPPMISTISENNQNIAGLLSKVSTASAALGDFAKTTGPQLSGLLDSTDRLMTGLGQARDTLGPALEAVETIKPKVNASMEGTALTQASTLRYLSIGALHDPEGQQLPDLRTLNDMTYSIVQVLQRAYSRITGQAPPPIQPGEGGTR</sequence>
<accession>A0ABX8S9R8</accession>
<feature type="domain" description="Mce/MlaD" evidence="1">
    <location>
        <begin position="52"/>
        <end position="125"/>
    </location>
</feature>
<dbReference type="PANTHER" id="PTHR33371:SF15">
    <property type="entry name" value="LIPOPROTEIN LPRN"/>
    <property type="match status" value="1"/>
</dbReference>
<name>A0ABX8S9R8_9ACTN</name>
<dbReference type="Pfam" id="PF02470">
    <property type="entry name" value="MlaD"/>
    <property type="match status" value="1"/>
</dbReference>
<dbReference type="InterPro" id="IPR003399">
    <property type="entry name" value="Mce/MlaD"/>
</dbReference>
<keyword evidence="4" id="KW-1185">Reference proteome</keyword>
<evidence type="ECO:0000259" key="1">
    <source>
        <dbReference type="Pfam" id="PF02470"/>
    </source>
</evidence>
<evidence type="ECO:0000259" key="2">
    <source>
        <dbReference type="Pfam" id="PF11887"/>
    </source>
</evidence>
<dbReference type="RefSeq" id="WP_066469328.1">
    <property type="nucleotide sequence ID" value="NZ_CBCRUZ010000005.1"/>
</dbReference>
<evidence type="ECO:0000313" key="4">
    <source>
        <dbReference type="Proteomes" id="UP000887023"/>
    </source>
</evidence>
<gene>
    <name evidence="3" type="ORF">KV203_18365</name>
</gene>
<evidence type="ECO:0000313" key="3">
    <source>
        <dbReference type="EMBL" id="QXQ13729.1"/>
    </source>
</evidence>
<dbReference type="EMBL" id="CP079105">
    <property type="protein sequence ID" value="QXQ13729.1"/>
    <property type="molecule type" value="Genomic_DNA"/>
</dbReference>
<dbReference type="PANTHER" id="PTHR33371">
    <property type="entry name" value="INTERMEMBRANE PHOSPHOLIPID TRANSPORT SYSTEM BINDING PROTEIN MLAD-RELATED"/>
    <property type="match status" value="1"/>
</dbReference>